<dbReference type="RefSeq" id="WP_375557830.1">
    <property type="nucleotide sequence ID" value="NZ_JBBVGT010000002.1"/>
</dbReference>
<evidence type="ECO:0000256" key="1">
    <source>
        <dbReference type="ARBA" id="ARBA00004370"/>
    </source>
</evidence>
<protein>
    <submittedName>
        <fullName evidence="7">BamA/TamA family outer membrane protein</fullName>
    </submittedName>
</protein>
<name>A0ABV5CFG7_9SPHI</name>
<evidence type="ECO:0000256" key="4">
    <source>
        <dbReference type="ARBA" id="ARBA00023136"/>
    </source>
</evidence>
<evidence type="ECO:0000256" key="5">
    <source>
        <dbReference type="ARBA" id="ARBA00023237"/>
    </source>
</evidence>
<dbReference type="Gene3D" id="2.40.160.50">
    <property type="entry name" value="membrane protein fhac: a member of the omp85/tpsb transporter family"/>
    <property type="match status" value="1"/>
</dbReference>
<keyword evidence="8" id="KW-1185">Reference proteome</keyword>
<evidence type="ECO:0000256" key="3">
    <source>
        <dbReference type="ARBA" id="ARBA00022729"/>
    </source>
</evidence>
<dbReference type="InterPro" id="IPR039910">
    <property type="entry name" value="D15-like"/>
</dbReference>
<dbReference type="InterPro" id="IPR000184">
    <property type="entry name" value="Bac_surfAg_D15"/>
</dbReference>
<evidence type="ECO:0000259" key="6">
    <source>
        <dbReference type="Pfam" id="PF01103"/>
    </source>
</evidence>
<gene>
    <name evidence="7" type="ORF">WKR92_10700</name>
</gene>
<evidence type="ECO:0000256" key="2">
    <source>
        <dbReference type="ARBA" id="ARBA00022692"/>
    </source>
</evidence>
<dbReference type="EMBL" id="JBBVGT010000002">
    <property type="protein sequence ID" value="MFB5946303.1"/>
    <property type="molecule type" value="Genomic_DNA"/>
</dbReference>
<dbReference type="PROSITE" id="PS51257">
    <property type="entry name" value="PROKAR_LIPOPROTEIN"/>
    <property type="match status" value="1"/>
</dbReference>
<dbReference type="PANTHER" id="PTHR12815">
    <property type="entry name" value="SORTING AND ASSEMBLY MACHINERY SAMM50 PROTEIN FAMILY MEMBER"/>
    <property type="match status" value="1"/>
</dbReference>
<keyword evidence="4" id="KW-0472">Membrane</keyword>
<dbReference type="Proteomes" id="UP001580928">
    <property type="component" value="Unassembled WGS sequence"/>
</dbReference>
<keyword evidence="3" id="KW-0732">Signal</keyword>
<accession>A0ABV5CFG7</accession>
<evidence type="ECO:0000313" key="8">
    <source>
        <dbReference type="Proteomes" id="UP001580928"/>
    </source>
</evidence>
<dbReference type="PANTHER" id="PTHR12815:SF47">
    <property type="entry name" value="TRANSLOCATION AND ASSEMBLY MODULE SUBUNIT TAMA"/>
    <property type="match status" value="1"/>
</dbReference>
<evidence type="ECO:0000313" key="7">
    <source>
        <dbReference type="EMBL" id="MFB5946303.1"/>
    </source>
</evidence>
<keyword evidence="2" id="KW-0812">Transmembrane</keyword>
<keyword evidence="5" id="KW-0998">Cell outer membrane</keyword>
<sequence length="770" mass="88013">MKNSGLHIIALFAVIFIVSSCSNIKYLKKGENLYVKGQVELKPDTSFPEKYIDPLESNLESYLQPQPNSSFLGLRPKLYFYNMAGDSTTTEKGIKGWLKYKVGEPPVLLSDVNRTYNEDLLRNRLENLGFFNAEVSSDTTIKNRKATVSYFATPHDNYKIKDVVFELDSTDFGKIIAETKDKSLLQSGSPYNFDVIVNERARIDNELKARGYYYFNPDYLLVEVDSTVGEHQVDLYVTLKPEAPDQALHPYYINNIYIFPDYNLQQGTYQLGVPSDSTRYGDYHIIDPFNTYRRRAIARPMSFKKGDLYTRAKHTRTISQLVGLGTFKFVKNNFVPVDSANSNLLDVYYYLTPQPTKSMHFEILGKTASVYNGSEATISWQHRNAFKGAELFRISVFGGYEFQTGGDVNLNSSFYRYGAEASLTFPQIVAPFKWTPTKRFVPHTTIRTGYEFLSRRNAYRLNSMTFGFGYSWRESSQKEHELDLLEVAYVRSSNITPEYELELQRNPNLRHAIEKQFIIGPNYVFTYTNTMEQTRKNTMYFRGGLDLSGNIIGLIKGANYNEGNTYSFLDAPISQYIKTDLDFRNYTKLGTKSEIAARAVFGFGYAYGNSNQMPYIKQFFSGGPNGLRAFRARAVGPGSYEPEQFGENNFVPDMTGDIKMELNLEYRRKLVSIVHGAAFVDAGNIWLLNENENKPGAAINKDFLKEIAVGAGLGLRFDLTFLVLRTDLAIPLRVPYLPEGERWVMDRIDFGDKQWRKDNIIFNLAIGYPF</sequence>
<comment type="caution">
    <text evidence="7">The sequence shown here is derived from an EMBL/GenBank/DDBJ whole genome shotgun (WGS) entry which is preliminary data.</text>
</comment>
<reference evidence="7 8" key="1">
    <citation type="submission" date="2024-04" db="EMBL/GenBank/DDBJ databases">
        <title>Albibacterium profundi sp. nov., isolated from sediment of the Challenger Deep of Mariana Trench.</title>
        <authorList>
            <person name="Wang Y."/>
        </authorList>
    </citation>
    <scope>NUCLEOTIDE SEQUENCE [LARGE SCALE GENOMIC DNA]</scope>
    <source>
        <strain evidence="7 8">RHL897</strain>
    </source>
</reference>
<feature type="domain" description="Bacterial surface antigen (D15)" evidence="6">
    <location>
        <begin position="574"/>
        <end position="734"/>
    </location>
</feature>
<dbReference type="Pfam" id="PF01103">
    <property type="entry name" value="Omp85"/>
    <property type="match status" value="1"/>
</dbReference>
<organism evidence="7 8">
    <name type="scientific">Albibacterium profundi</name>
    <dbReference type="NCBI Taxonomy" id="3134906"/>
    <lineage>
        <taxon>Bacteria</taxon>
        <taxon>Pseudomonadati</taxon>
        <taxon>Bacteroidota</taxon>
        <taxon>Sphingobacteriia</taxon>
        <taxon>Sphingobacteriales</taxon>
        <taxon>Sphingobacteriaceae</taxon>
        <taxon>Albibacterium</taxon>
    </lineage>
</organism>
<comment type="subcellular location">
    <subcellularLocation>
        <location evidence="1">Membrane</location>
    </subcellularLocation>
</comment>
<proteinExistence type="predicted"/>